<sequence length="124" mass="13825">MTSDTAASMAQLCSSLRVSMNAYNRPKDCFSLNDIFAQAEKDIKASIAVNQDLRDEIDDLRDVIQTMTDSTKALEKELSQEQPPKPAKRTKPAVLITMRVDPNVKLARGNTLGKAVMWEKDPQN</sequence>
<comment type="caution">
    <text evidence="2">The sequence shown here is derived from an EMBL/GenBank/DDBJ whole genome shotgun (WGS) entry which is preliminary data.</text>
</comment>
<dbReference type="EMBL" id="CAXKWB010010112">
    <property type="protein sequence ID" value="CAL4096836.1"/>
    <property type="molecule type" value="Genomic_DNA"/>
</dbReference>
<feature type="coiled-coil region" evidence="1">
    <location>
        <begin position="36"/>
        <end position="77"/>
    </location>
</feature>
<reference evidence="2 3" key="1">
    <citation type="submission" date="2024-05" db="EMBL/GenBank/DDBJ databases">
        <authorList>
            <person name="Wallberg A."/>
        </authorList>
    </citation>
    <scope>NUCLEOTIDE SEQUENCE [LARGE SCALE GENOMIC DNA]</scope>
</reference>
<organism evidence="2 3">
    <name type="scientific">Meganyctiphanes norvegica</name>
    <name type="common">Northern krill</name>
    <name type="synonym">Thysanopoda norvegica</name>
    <dbReference type="NCBI Taxonomy" id="48144"/>
    <lineage>
        <taxon>Eukaryota</taxon>
        <taxon>Metazoa</taxon>
        <taxon>Ecdysozoa</taxon>
        <taxon>Arthropoda</taxon>
        <taxon>Crustacea</taxon>
        <taxon>Multicrustacea</taxon>
        <taxon>Malacostraca</taxon>
        <taxon>Eumalacostraca</taxon>
        <taxon>Eucarida</taxon>
        <taxon>Euphausiacea</taxon>
        <taxon>Euphausiidae</taxon>
        <taxon>Meganyctiphanes</taxon>
    </lineage>
</organism>
<keyword evidence="1" id="KW-0175">Coiled coil</keyword>
<protein>
    <submittedName>
        <fullName evidence="2">Uncharacterized protein</fullName>
    </submittedName>
</protein>
<name>A0AAV2QUQ1_MEGNR</name>
<evidence type="ECO:0000313" key="2">
    <source>
        <dbReference type="EMBL" id="CAL4096836.1"/>
    </source>
</evidence>
<proteinExistence type="predicted"/>
<gene>
    <name evidence="2" type="ORF">MNOR_LOCUS15840</name>
</gene>
<dbReference type="Proteomes" id="UP001497623">
    <property type="component" value="Unassembled WGS sequence"/>
</dbReference>
<keyword evidence="3" id="KW-1185">Reference proteome</keyword>
<evidence type="ECO:0000313" key="3">
    <source>
        <dbReference type="Proteomes" id="UP001497623"/>
    </source>
</evidence>
<evidence type="ECO:0000256" key="1">
    <source>
        <dbReference type="SAM" id="Coils"/>
    </source>
</evidence>
<accession>A0AAV2QUQ1</accession>
<dbReference type="AlphaFoldDB" id="A0AAV2QUQ1"/>